<evidence type="ECO:0008006" key="4">
    <source>
        <dbReference type="Google" id="ProtNLM"/>
    </source>
</evidence>
<reference evidence="2 3" key="1">
    <citation type="submission" date="2020-03" db="EMBL/GenBank/DDBJ databases">
        <title>Genomic Encyclopedia of Type Strains, Phase IV (KMG-IV): sequencing the most valuable type-strain genomes for metagenomic binning, comparative biology and taxonomic classification.</title>
        <authorList>
            <person name="Goeker M."/>
        </authorList>
    </citation>
    <scope>NUCLEOTIDE SEQUENCE [LARGE SCALE GENOMIC DNA]</scope>
    <source>
        <strain evidence="2 3">DSM 7225</strain>
    </source>
</reference>
<dbReference type="PANTHER" id="PTHR33428:SF14">
    <property type="entry name" value="CARBOXYLESTERASE TYPE B DOMAIN-CONTAINING PROTEIN"/>
    <property type="match status" value="1"/>
</dbReference>
<evidence type="ECO:0000313" key="2">
    <source>
        <dbReference type="EMBL" id="NJB98389.1"/>
    </source>
</evidence>
<dbReference type="EMBL" id="JAATJB010000008">
    <property type="protein sequence ID" value="NJB98389.1"/>
    <property type="molecule type" value="Genomic_DNA"/>
</dbReference>
<keyword evidence="1" id="KW-0732">Signal</keyword>
<dbReference type="PANTHER" id="PTHR33428">
    <property type="entry name" value="CHLOROPHYLLASE-2, CHLOROPLASTIC"/>
    <property type="match status" value="1"/>
</dbReference>
<feature type="signal peptide" evidence="1">
    <location>
        <begin position="1"/>
        <end position="23"/>
    </location>
</feature>
<comment type="caution">
    <text evidence="2">The sequence shown here is derived from an EMBL/GenBank/DDBJ whole genome shotgun (WGS) entry which is preliminary data.</text>
</comment>
<accession>A0A7X6BCS3</accession>
<gene>
    <name evidence="2" type="ORF">GGR89_002721</name>
</gene>
<evidence type="ECO:0000256" key="1">
    <source>
        <dbReference type="SAM" id="SignalP"/>
    </source>
</evidence>
<name>A0A7X6BCS3_9SPHN</name>
<dbReference type="Gene3D" id="3.40.50.1820">
    <property type="entry name" value="alpha/beta hydrolase"/>
    <property type="match status" value="1"/>
</dbReference>
<feature type="chain" id="PRO_5031381732" description="Chlorophyllase-like protein" evidence="1">
    <location>
        <begin position="24"/>
        <end position="311"/>
    </location>
</feature>
<dbReference type="InterPro" id="IPR029058">
    <property type="entry name" value="AB_hydrolase_fold"/>
</dbReference>
<organism evidence="2 3">
    <name type="scientific">Sphingomonas trueperi</name>
    <dbReference type="NCBI Taxonomy" id="53317"/>
    <lineage>
        <taxon>Bacteria</taxon>
        <taxon>Pseudomonadati</taxon>
        <taxon>Pseudomonadota</taxon>
        <taxon>Alphaproteobacteria</taxon>
        <taxon>Sphingomonadales</taxon>
        <taxon>Sphingomonadaceae</taxon>
        <taxon>Sphingomonas</taxon>
    </lineage>
</organism>
<dbReference type="Proteomes" id="UP000531251">
    <property type="component" value="Unassembled WGS sequence"/>
</dbReference>
<dbReference type="RefSeq" id="WP_241213431.1">
    <property type="nucleotide sequence ID" value="NZ_BAAADY010000023.1"/>
</dbReference>
<evidence type="ECO:0000313" key="3">
    <source>
        <dbReference type="Proteomes" id="UP000531251"/>
    </source>
</evidence>
<keyword evidence="3" id="KW-1185">Reference proteome</keyword>
<dbReference type="AlphaFoldDB" id="A0A7X6BCS3"/>
<protein>
    <recommendedName>
        <fullName evidence="4">Chlorophyllase-like protein</fullName>
    </recommendedName>
</protein>
<proteinExistence type="predicted"/>
<dbReference type="SUPFAM" id="SSF53474">
    <property type="entry name" value="alpha/beta-Hydrolases"/>
    <property type="match status" value="1"/>
</dbReference>
<sequence length="311" mass="32407">MKLAVTVAAIVATGTIGMAGASAVQTSQQAYAAMSDTPGTGPYPAVKRTDSALPDHVLYQPADLSALGAKKLGVLVWGNGACSDDGASVRLHLAEIASHGYLVIAPGRILTGPGAPPPPQTPPPPGPLGIRTTTAQVAAGIDWALAENARRGSPLFGRIDPRLVAVSGHSCGGLQALEIAADPRVHAVIVHNSGVFKDGTNPIRGITIDKAALRRLHTPVLYVMGGPSDIAWPNGNDDFDRIDTVPAMLASLDVGHGGTFQDANGGRVTPVDVAWLEWQLRGDPAAARWFQGPDCRLCTDPAWTVRKKRID</sequence>